<dbReference type="EMBL" id="JBEZFP010000006">
    <property type="protein sequence ID" value="MEU8132576.1"/>
    <property type="molecule type" value="Genomic_DNA"/>
</dbReference>
<dbReference type="Proteomes" id="UP001551482">
    <property type="component" value="Unassembled WGS sequence"/>
</dbReference>
<dbReference type="PANTHER" id="PTHR11579">
    <property type="entry name" value="PROTEIN-L-ISOASPARTATE O-METHYLTRANSFERASE"/>
    <property type="match status" value="1"/>
</dbReference>
<keyword evidence="7" id="KW-0808">Transferase</keyword>
<dbReference type="Pfam" id="PF01135">
    <property type="entry name" value="PCMT"/>
    <property type="match status" value="1"/>
</dbReference>
<dbReference type="CDD" id="cd02440">
    <property type="entry name" value="AdoMet_MTases"/>
    <property type="match status" value="1"/>
</dbReference>
<dbReference type="GO" id="GO:0008168">
    <property type="term" value="F:methyltransferase activity"/>
    <property type="evidence" value="ECO:0007669"/>
    <property type="project" value="UniProtKB-KW"/>
</dbReference>
<keyword evidence="13" id="KW-1185">Reference proteome</keyword>
<evidence type="ECO:0000256" key="11">
    <source>
        <dbReference type="ARBA" id="ARBA00031350"/>
    </source>
</evidence>
<evidence type="ECO:0000256" key="6">
    <source>
        <dbReference type="ARBA" id="ARBA00022603"/>
    </source>
</evidence>
<evidence type="ECO:0000313" key="13">
    <source>
        <dbReference type="Proteomes" id="UP001551482"/>
    </source>
</evidence>
<evidence type="ECO:0000256" key="9">
    <source>
        <dbReference type="ARBA" id="ARBA00030757"/>
    </source>
</evidence>
<dbReference type="SUPFAM" id="SSF53335">
    <property type="entry name" value="S-adenosyl-L-methionine-dependent methyltransferases"/>
    <property type="match status" value="1"/>
</dbReference>
<keyword evidence="6 12" id="KW-0489">Methyltransferase</keyword>
<evidence type="ECO:0000313" key="12">
    <source>
        <dbReference type="EMBL" id="MEU8132576.1"/>
    </source>
</evidence>
<evidence type="ECO:0000256" key="7">
    <source>
        <dbReference type="ARBA" id="ARBA00022679"/>
    </source>
</evidence>
<organism evidence="12 13">
    <name type="scientific">Streptodolium elevatio</name>
    <dbReference type="NCBI Taxonomy" id="3157996"/>
    <lineage>
        <taxon>Bacteria</taxon>
        <taxon>Bacillati</taxon>
        <taxon>Actinomycetota</taxon>
        <taxon>Actinomycetes</taxon>
        <taxon>Kitasatosporales</taxon>
        <taxon>Streptomycetaceae</taxon>
        <taxon>Streptodolium</taxon>
    </lineage>
</organism>
<reference evidence="12 13" key="1">
    <citation type="submission" date="2024-06" db="EMBL/GenBank/DDBJ databases">
        <title>The Natural Products Discovery Center: Release of the First 8490 Sequenced Strains for Exploring Actinobacteria Biosynthetic Diversity.</title>
        <authorList>
            <person name="Kalkreuter E."/>
            <person name="Kautsar S.A."/>
            <person name="Yang D."/>
            <person name="Bader C.D."/>
            <person name="Teijaro C.N."/>
            <person name="Fluegel L."/>
            <person name="Davis C.M."/>
            <person name="Simpson J.R."/>
            <person name="Lauterbach L."/>
            <person name="Steele A.D."/>
            <person name="Gui C."/>
            <person name="Meng S."/>
            <person name="Li G."/>
            <person name="Viehrig K."/>
            <person name="Ye F."/>
            <person name="Su P."/>
            <person name="Kiefer A.F."/>
            <person name="Nichols A."/>
            <person name="Cepeda A.J."/>
            <person name="Yan W."/>
            <person name="Fan B."/>
            <person name="Jiang Y."/>
            <person name="Adhikari A."/>
            <person name="Zheng C.-J."/>
            <person name="Schuster L."/>
            <person name="Cowan T.M."/>
            <person name="Smanski M.J."/>
            <person name="Chevrette M.G."/>
            <person name="De Carvalho L.P.S."/>
            <person name="Shen B."/>
        </authorList>
    </citation>
    <scope>NUCLEOTIDE SEQUENCE [LARGE SCALE GENOMIC DNA]</scope>
    <source>
        <strain evidence="12 13">NPDC048946</strain>
    </source>
</reference>
<accession>A0ABV3DA71</accession>
<evidence type="ECO:0000256" key="1">
    <source>
        <dbReference type="ARBA" id="ARBA00004496"/>
    </source>
</evidence>
<dbReference type="InterPro" id="IPR000682">
    <property type="entry name" value="PCMT"/>
</dbReference>
<proteinExistence type="inferred from homology"/>
<evidence type="ECO:0000256" key="8">
    <source>
        <dbReference type="ARBA" id="ARBA00022691"/>
    </source>
</evidence>
<dbReference type="RefSeq" id="WP_358348620.1">
    <property type="nucleotide sequence ID" value="NZ_JBEZFP010000006.1"/>
</dbReference>
<evidence type="ECO:0000256" key="2">
    <source>
        <dbReference type="ARBA" id="ARBA00005369"/>
    </source>
</evidence>
<dbReference type="Gene3D" id="3.40.50.150">
    <property type="entry name" value="Vaccinia Virus protein VP39"/>
    <property type="match status" value="1"/>
</dbReference>
<dbReference type="PANTHER" id="PTHR11579:SF0">
    <property type="entry name" value="PROTEIN-L-ISOASPARTATE(D-ASPARTATE) O-METHYLTRANSFERASE"/>
    <property type="match status" value="1"/>
</dbReference>
<dbReference type="EC" id="2.1.1.77" evidence="3"/>
<comment type="subcellular location">
    <subcellularLocation>
        <location evidence="1">Cytoplasm</location>
    </subcellularLocation>
</comment>
<dbReference type="GO" id="GO:0032259">
    <property type="term" value="P:methylation"/>
    <property type="evidence" value="ECO:0007669"/>
    <property type="project" value="UniProtKB-KW"/>
</dbReference>
<comment type="caution">
    <text evidence="12">The sequence shown here is derived from an EMBL/GenBank/DDBJ whole genome shotgun (WGS) entry which is preliminary data.</text>
</comment>
<comment type="similarity">
    <text evidence="2">Belongs to the methyltransferase superfamily. L-isoaspartyl/D-aspartyl protein methyltransferase family.</text>
</comment>
<evidence type="ECO:0000256" key="10">
    <source>
        <dbReference type="ARBA" id="ARBA00031323"/>
    </source>
</evidence>
<evidence type="ECO:0000256" key="5">
    <source>
        <dbReference type="ARBA" id="ARBA00022490"/>
    </source>
</evidence>
<evidence type="ECO:0000256" key="3">
    <source>
        <dbReference type="ARBA" id="ARBA00011890"/>
    </source>
</evidence>
<protein>
    <recommendedName>
        <fullName evidence="4">Protein-L-isoaspartate O-methyltransferase</fullName>
        <ecNumber evidence="3">2.1.1.77</ecNumber>
    </recommendedName>
    <alternativeName>
        <fullName evidence="11">L-isoaspartyl protein carboxyl methyltransferase</fullName>
    </alternativeName>
    <alternativeName>
        <fullName evidence="9">Protein L-isoaspartyl methyltransferase</fullName>
    </alternativeName>
    <alternativeName>
        <fullName evidence="10">Protein-beta-aspartate methyltransferase</fullName>
    </alternativeName>
</protein>
<name>A0ABV3DA71_9ACTN</name>
<evidence type="ECO:0000256" key="4">
    <source>
        <dbReference type="ARBA" id="ARBA00013346"/>
    </source>
</evidence>
<gene>
    <name evidence="12" type="ORF">AB0C36_03620</name>
</gene>
<keyword evidence="5" id="KW-0963">Cytoplasm</keyword>
<sequence length="382" mass="39845">MTGTLAGTGGDVDNASVALLGRDRTPFLPARVWAEQRGAWRLVDRARDSKTWARAARADVPLITQWDNGDHEGDEPGTVATCSSSQPSVTRQMLDALDVQLGQHVLDVGTGTGYTAALLEDRVGTSGTVVSVEVDDGLAAAARTTLDTVGARARVLAADGAASLAGPFDRTLVTFGVRTVPPTWIEQTVTGGRVVMPWGTDWCRSDRLLTLLVGADAAAGRLGPGLDFMKMRAEEAAWKRAVGPDGWLDRAERWEADAEGTDVAAGLDGWGEYVLGLLMPPGVVKLVTAPAPAPAAEPEAGANGDRTAYFYADGSAAALTFGRGSGVHAAEFGPRSLAADYLAALRWWLDHGCPDAQGFGVGIDAAGQRVWFGSPRGPAAPG</sequence>
<dbReference type="InterPro" id="IPR029063">
    <property type="entry name" value="SAM-dependent_MTases_sf"/>
</dbReference>
<keyword evidence="8" id="KW-0949">S-adenosyl-L-methionine</keyword>